<dbReference type="InterPro" id="IPR013249">
    <property type="entry name" value="RNA_pol_sigma70_r4_t2"/>
</dbReference>
<dbReference type="Gene3D" id="1.10.10.10">
    <property type="entry name" value="Winged helix-like DNA-binding domain superfamily/Winged helix DNA-binding domain"/>
    <property type="match status" value="1"/>
</dbReference>
<dbReference type="AlphaFoldDB" id="A0A5C7FKW6"/>
<evidence type="ECO:0000313" key="2">
    <source>
        <dbReference type="EMBL" id="TXF91377.1"/>
    </source>
</evidence>
<dbReference type="GO" id="GO:0016987">
    <property type="term" value="F:sigma factor activity"/>
    <property type="evidence" value="ECO:0007669"/>
    <property type="project" value="InterPro"/>
</dbReference>
<protein>
    <recommendedName>
        <fullName evidence="1">RNA polymerase sigma factor 70 region 4 type 2 domain-containing protein</fullName>
    </recommendedName>
</protein>
<comment type="caution">
    <text evidence="2">The sequence shown here is derived from an EMBL/GenBank/DDBJ whole genome shotgun (WGS) entry which is preliminary data.</text>
</comment>
<accession>A0A5C7FKW6</accession>
<organism evidence="2 3">
    <name type="scientific">Neolewinella aurantiaca</name>
    <dbReference type="NCBI Taxonomy" id="2602767"/>
    <lineage>
        <taxon>Bacteria</taxon>
        <taxon>Pseudomonadati</taxon>
        <taxon>Bacteroidota</taxon>
        <taxon>Saprospiria</taxon>
        <taxon>Saprospirales</taxon>
        <taxon>Lewinellaceae</taxon>
        <taxon>Neolewinella</taxon>
    </lineage>
</organism>
<gene>
    <name evidence="2" type="ORF">FUA23_01380</name>
</gene>
<dbReference type="SUPFAM" id="SSF88659">
    <property type="entry name" value="Sigma3 and sigma4 domains of RNA polymerase sigma factors"/>
    <property type="match status" value="1"/>
</dbReference>
<evidence type="ECO:0000259" key="1">
    <source>
        <dbReference type="Pfam" id="PF08281"/>
    </source>
</evidence>
<dbReference type="InterPro" id="IPR036388">
    <property type="entry name" value="WH-like_DNA-bd_sf"/>
</dbReference>
<dbReference type="RefSeq" id="WP_147928916.1">
    <property type="nucleotide sequence ID" value="NZ_VOXD01000002.1"/>
</dbReference>
<dbReference type="Pfam" id="PF08281">
    <property type="entry name" value="Sigma70_r4_2"/>
    <property type="match status" value="1"/>
</dbReference>
<dbReference type="GO" id="GO:0006352">
    <property type="term" value="P:DNA-templated transcription initiation"/>
    <property type="evidence" value="ECO:0007669"/>
    <property type="project" value="InterPro"/>
</dbReference>
<keyword evidence="3" id="KW-1185">Reference proteome</keyword>
<sequence length="107" mass="11626">MSIASFFLSSTASLPTKANLIFGKANSAQVESALRATPVNKEGRTGDMVSILNSIGALYSVPYVLYQKGLSCAEIANQLNLPEGTVKSRIFTGRVKIKQMLCERKKR</sequence>
<name>A0A5C7FKW6_9BACT</name>
<dbReference type="InterPro" id="IPR013324">
    <property type="entry name" value="RNA_pol_sigma_r3/r4-like"/>
</dbReference>
<dbReference type="OrthoDB" id="9785675at2"/>
<proteinExistence type="predicted"/>
<feature type="domain" description="RNA polymerase sigma factor 70 region 4 type 2" evidence="1">
    <location>
        <begin position="59"/>
        <end position="96"/>
    </location>
</feature>
<dbReference type="GO" id="GO:0003677">
    <property type="term" value="F:DNA binding"/>
    <property type="evidence" value="ECO:0007669"/>
    <property type="project" value="InterPro"/>
</dbReference>
<reference evidence="2 3" key="1">
    <citation type="submission" date="2019-08" db="EMBL/GenBank/DDBJ databases">
        <title>Lewinella sp. strain SSH13 Genome sequencing and assembly.</title>
        <authorList>
            <person name="Kim I."/>
        </authorList>
    </citation>
    <scope>NUCLEOTIDE SEQUENCE [LARGE SCALE GENOMIC DNA]</scope>
    <source>
        <strain evidence="2 3">SSH13</strain>
    </source>
</reference>
<dbReference type="EMBL" id="VOXD01000002">
    <property type="protein sequence ID" value="TXF91377.1"/>
    <property type="molecule type" value="Genomic_DNA"/>
</dbReference>
<evidence type="ECO:0000313" key="3">
    <source>
        <dbReference type="Proteomes" id="UP000321907"/>
    </source>
</evidence>
<dbReference type="Proteomes" id="UP000321907">
    <property type="component" value="Unassembled WGS sequence"/>
</dbReference>